<dbReference type="PANTHER" id="PTHR36111">
    <property type="entry name" value="INNER MEMBRANE PROTEIN-RELATED"/>
    <property type="match status" value="1"/>
</dbReference>
<keyword evidence="1" id="KW-1133">Transmembrane helix</keyword>
<sequence>MPVGVIIDCLCIVAGGLAGAKIKDKVPQRISQPLNTVFGICAIAIGVISLTKLSSLPAVILSLILGTLAGELLRLDGRVRALFGKAISRMHFKIEGDRKEYMNFYVVVATVFCASGTNIFGAFTEGMTGDFTVLLSKAAMDIFASLIFATALGSAILIIVLPQFLILTACFYASRFIMPLISEPMLADFIAVGGLMTLALGFAIAKIKDVKAVNMLPALILVFPVSCLFHLSL</sequence>
<dbReference type="RefSeq" id="WP_066523230.1">
    <property type="nucleotide sequence ID" value="NZ_CABMOF010000014.1"/>
</dbReference>
<dbReference type="KEGG" id="cmiu:B1H56_09395"/>
<reference evidence="2 3" key="1">
    <citation type="submission" date="2016-02" db="EMBL/GenBank/DDBJ databases">
        <authorList>
            <person name="Wen L."/>
            <person name="He K."/>
            <person name="Yang H."/>
        </authorList>
    </citation>
    <scope>NUCLEOTIDE SEQUENCE [LARGE SCALE GENOMIC DNA]</scope>
    <source>
        <strain evidence="2 3">DSM 22607</strain>
    </source>
</reference>
<keyword evidence="3" id="KW-1185">Reference proteome</keyword>
<feature type="transmembrane region" description="Helical" evidence="1">
    <location>
        <begin position="102"/>
        <end position="123"/>
    </location>
</feature>
<keyword evidence="1" id="KW-0812">Transmembrane</keyword>
<evidence type="ECO:0000256" key="1">
    <source>
        <dbReference type="SAM" id="Phobius"/>
    </source>
</evidence>
<evidence type="ECO:0000313" key="2">
    <source>
        <dbReference type="EMBL" id="KXK66788.1"/>
    </source>
</evidence>
<feature type="transmembrane region" description="Helical" evidence="1">
    <location>
        <begin position="185"/>
        <end position="207"/>
    </location>
</feature>
<proteinExistence type="predicted"/>
<feature type="transmembrane region" description="Helical" evidence="1">
    <location>
        <begin position="56"/>
        <end position="75"/>
    </location>
</feature>
<gene>
    <name evidence="2" type="ORF">HMPREF3293_00334</name>
</gene>
<dbReference type="Pfam" id="PF04474">
    <property type="entry name" value="DUF554"/>
    <property type="match status" value="1"/>
</dbReference>
<feature type="transmembrane region" description="Helical" evidence="1">
    <location>
        <begin position="143"/>
        <end position="173"/>
    </location>
</feature>
<dbReference type="EMBL" id="LSZW01000030">
    <property type="protein sequence ID" value="KXK66788.1"/>
    <property type="molecule type" value="Genomic_DNA"/>
</dbReference>
<dbReference type="PANTHER" id="PTHR36111:SF2">
    <property type="entry name" value="INNER MEMBRANE PROTEIN"/>
    <property type="match status" value="1"/>
</dbReference>
<evidence type="ECO:0008006" key="4">
    <source>
        <dbReference type="Google" id="ProtNLM"/>
    </source>
</evidence>
<dbReference type="OrthoDB" id="9797976at2"/>
<dbReference type="STRING" id="626937.HMPREF3293_00334"/>
<accession>A0A136Q7X9</accession>
<feature type="transmembrane region" description="Helical" evidence="1">
    <location>
        <begin position="213"/>
        <end position="231"/>
    </location>
</feature>
<protein>
    <recommendedName>
        <fullName evidence="4">DUF554 domain-containing protein</fullName>
    </recommendedName>
</protein>
<comment type="caution">
    <text evidence="2">The sequence shown here is derived from an EMBL/GenBank/DDBJ whole genome shotgun (WGS) entry which is preliminary data.</text>
</comment>
<dbReference type="InterPro" id="IPR007563">
    <property type="entry name" value="DUF554"/>
</dbReference>
<keyword evidence="1" id="KW-0472">Membrane</keyword>
<dbReference type="AlphaFoldDB" id="A0A136Q7X9"/>
<feature type="transmembrane region" description="Helical" evidence="1">
    <location>
        <begin position="33"/>
        <end position="50"/>
    </location>
</feature>
<evidence type="ECO:0000313" key="3">
    <source>
        <dbReference type="Proteomes" id="UP000070366"/>
    </source>
</evidence>
<name>A0A136Q7X9_9FIRM</name>
<organism evidence="2 3">
    <name type="scientific">Christensenella minuta</name>
    <dbReference type="NCBI Taxonomy" id="626937"/>
    <lineage>
        <taxon>Bacteria</taxon>
        <taxon>Bacillati</taxon>
        <taxon>Bacillota</taxon>
        <taxon>Clostridia</taxon>
        <taxon>Christensenellales</taxon>
        <taxon>Christensenellaceae</taxon>
        <taxon>Christensenella</taxon>
    </lineage>
</organism>
<dbReference type="Proteomes" id="UP000070366">
    <property type="component" value="Unassembled WGS sequence"/>
</dbReference>